<keyword evidence="2" id="KW-0012">Acyltransferase</keyword>
<dbReference type="HOGENOM" id="CLU_068242_0_0_11"/>
<dbReference type="InterPro" id="IPR016181">
    <property type="entry name" value="Acyl_CoA_acyltransferase"/>
</dbReference>
<keyword evidence="2" id="KW-0808">Transferase</keyword>
<sequence length="272" mass="28302">MRHWGAIAETAEAESLYALASGTSPADRETFGIAATRLGGGVVVSTPEDPTGFWTKVLGLGVTEPVTAGVVDAAVDFLTAHGSTRATFQIAPDRLPDDWDDIAARHGINAGSSWVKLACPMAAFRPGETGLRVRPVTDADADRAAAVIAAGFGMDPTLVAGLYAPAWRSGEFLGFAAWDDDEMVAAAATRLAPPTASMYGAATLPGHRGHGAQSALLAARAAVAETAGCEVLVAETYVPPVEGTNPSLNNMIRAGFEVLYVRVNQVWVNRGR</sequence>
<keyword evidence="3" id="KW-1185">Reference proteome</keyword>
<accession>A0A010Z4U4</accession>
<proteinExistence type="predicted"/>
<comment type="caution">
    <text evidence="2">The sequence shown here is derived from an EMBL/GenBank/DDBJ whole genome shotgun (WGS) entry which is preliminary data.</text>
</comment>
<gene>
    <name evidence="2" type="ORF">CryarDRAFT_3546</name>
</gene>
<dbReference type="SUPFAM" id="SSF55729">
    <property type="entry name" value="Acyl-CoA N-acyltransferases (Nat)"/>
    <property type="match status" value="1"/>
</dbReference>
<name>A0A010Z4U4_9ACTN</name>
<dbReference type="GO" id="GO:0016747">
    <property type="term" value="F:acyltransferase activity, transferring groups other than amino-acyl groups"/>
    <property type="evidence" value="ECO:0007669"/>
    <property type="project" value="InterPro"/>
</dbReference>
<dbReference type="Proteomes" id="UP000021053">
    <property type="component" value="Unassembled WGS sequence"/>
</dbReference>
<organism evidence="2 3">
    <name type="scientific">Cryptosporangium arvum DSM 44712</name>
    <dbReference type="NCBI Taxonomy" id="927661"/>
    <lineage>
        <taxon>Bacteria</taxon>
        <taxon>Bacillati</taxon>
        <taxon>Actinomycetota</taxon>
        <taxon>Actinomycetes</taxon>
        <taxon>Cryptosporangiales</taxon>
        <taxon>Cryptosporangiaceae</taxon>
        <taxon>Cryptosporangium</taxon>
    </lineage>
</organism>
<reference evidence="2 3" key="1">
    <citation type="submission" date="2013-07" db="EMBL/GenBank/DDBJ databases">
        <authorList>
            <consortium name="DOE Joint Genome Institute"/>
            <person name="Eisen J."/>
            <person name="Huntemann M."/>
            <person name="Han J."/>
            <person name="Chen A."/>
            <person name="Kyrpides N."/>
            <person name="Mavromatis K."/>
            <person name="Markowitz V."/>
            <person name="Palaniappan K."/>
            <person name="Ivanova N."/>
            <person name="Schaumberg A."/>
            <person name="Pati A."/>
            <person name="Liolios K."/>
            <person name="Nordberg H.P."/>
            <person name="Cantor M.N."/>
            <person name="Hua S.X."/>
            <person name="Woyke T."/>
        </authorList>
    </citation>
    <scope>NUCLEOTIDE SEQUENCE [LARGE SCALE GENOMIC DNA]</scope>
    <source>
        <strain evidence="2 3">DSM 44712</strain>
    </source>
</reference>
<evidence type="ECO:0000313" key="3">
    <source>
        <dbReference type="Proteomes" id="UP000021053"/>
    </source>
</evidence>
<evidence type="ECO:0000313" key="2">
    <source>
        <dbReference type="EMBL" id="EXG82368.1"/>
    </source>
</evidence>
<dbReference type="Gene3D" id="3.40.630.30">
    <property type="match status" value="1"/>
</dbReference>
<dbReference type="AlphaFoldDB" id="A0A010Z4U4"/>
<dbReference type="OrthoDB" id="4712828at2"/>
<protein>
    <submittedName>
        <fullName evidence="2">Putative acyltransferase</fullName>
    </submittedName>
</protein>
<evidence type="ECO:0000259" key="1">
    <source>
        <dbReference type="PROSITE" id="PS51186"/>
    </source>
</evidence>
<dbReference type="Pfam" id="PF00583">
    <property type="entry name" value="Acetyltransf_1"/>
    <property type="match status" value="1"/>
</dbReference>
<dbReference type="PROSITE" id="PS51186">
    <property type="entry name" value="GNAT"/>
    <property type="match status" value="1"/>
</dbReference>
<dbReference type="EMBL" id="JFBT01000001">
    <property type="protein sequence ID" value="EXG82368.1"/>
    <property type="molecule type" value="Genomic_DNA"/>
</dbReference>
<dbReference type="RefSeq" id="WP_035852103.1">
    <property type="nucleotide sequence ID" value="NZ_KK073874.1"/>
</dbReference>
<feature type="domain" description="N-acetyltransferase" evidence="1">
    <location>
        <begin position="131"/>
        <end position="272"/>
    </location>
</feature>
<dbReference type="InterPro" id="IPR000182">
    <property type="entry name" value="GNAT_dom"/>
</dbReference>